<dbReference type="GO" id="GO:0006103">
    <property type="term" value="P:2-oxoglutarate metabolic process"/>
    <property type="evidence" value="ECO:0007669"/>
    <property type="project" value="TreeGrafter"/>
</dbReference>
<comment type="catalytic activity">
    <reaction evidence="10 14">
        <text>N(6)-[(R)-dihydrolipoyl]-L-lysyl-[protein] + NAD(+) = N(6)-[(R)-lipoyl]-L-lysyl-[protein] + NADH + H(+)</text>
        <dbReference type="Rhea" id="RHEA:15045"/>
        <dbReference type="Rhea" id="RHEA-COMP:10474"/>
        <dbReference type="Rhea" id="RHEA-COMP:10475"/>
        <dbReference type="ChEBI" id="CHEBI:15378"/>
        <dbReference type="ChEBI" id="CHEBI:57540"/>
        <dbReference type="ChEBI" id="CHEBI:57945"/>
        <dbReference type="ChEBI" id="CHEBI:83099"/>
        <dbReference type="ChEBI" id="CHEBI:83100"/>
        <dbReference type="EC" id="1.8.1.4"/>
    </reaction>
</comment>
<evidence type="ECO:0000256" key="13">
    <source>
        <dbReference type="PIRSR" id="PIRSR000350-4"/>
    </source>
</evidence>
<feature type="active site" description="Proton acceptor" evidence="11">
    <location>
        <position position="445"/>
    </location>
</feature>
<keyword evidence="4 14" id="KW-0285">Flavoprotein</keyword>
<dbReference type="PANTHER" id="PTHR22912:SF151">
    <property type="entry name" value="DIHYDROLIPOYL DEHYDROGENASE, MITOCHONDRIAL"/>
    <property type="match status" value="1"/>
</dbReference>
<proteinExistence type="inferred from homology"/>
<accession>A0A6V6YUG7</accession>
<evidence type="ECO:0000256" key="9">
    <source>
        <dbReference type="ARBA" id="ARBA00023284"/>
    </source>
</evidence>
<dbReference type="InterPro" id="IPR004099">
    <property type="entry name" value="Pyr_nucl-diS_OxRdtase_dimer"/>
</dbReference>
<dbReference type="EMBL" id="CAIJDO010000106">
    <property type="protein sequence ID" value="CAD0003073.1"/>
    <property type="molecule type" value="Genomic_DNA"/>
</dbReference>
<dbReference type="Proteomes" id="UP000556700">
    <property type="component" value="Unassembled WGS sequence"/>
</dbReference>
<dbReference type="RefSeq" id="WP_031453701.1">
    <property type="nucleotide sequence ID" value="NZ_CAIJDO010000106.1"/>
</dbReference>
<comment type="caution">
    <text evidence="17">The sequence shown here is derived from an EMBL/GenBank/DDBJ whole genome shotgun (WGS) entry which is preliminary data.</text>
</comment>
<dbReference type="InterPro" id="IPR006258">
    <property type="entry name" value="Lipoamide_DH"/>
</dbReference>
<dbReference type="PRINTS" id="PR00368">
    <property type="entry name" value="FADPNR"/>
</dbReference>
<feature type="binding site" evidence="12">
    <location>
        <position position="115"/>
    </location>
    <ligand>
        <name>FAD</name>
        <dbReference type="ChEBI" id="CHEBI:57692"/>
    </ligand>
</feature>
<dbReference type="FunFam" id="3.50.50.60:FF:000001">
    <property type="entry name" value="Dihydrolipoyl dehydrogenase, mitochondrial"/>
    <property type="match status" value="1"/>
</dbReference>
<name>A0A6V6YUG7_9FLAO</name>
<dbReference type="Gene3D" id="3.30.390.30">
    <property type="match status" value="1"/>
</dbReference>
<dbReference type="EC" id="1.8.1.4" evidence="2 14"/>
<dbReference type="InterPro" id="IPR023753">
    <property type="entry name" value="FAD/NAD-binding_dom"/>
</dbReference>
<dbReference type="PANTHER" id="PTHR22912">
    <property type="entry name" value="DISULFIDE OXIDOREDUCTASE"/>
    <property type="match status" value="1"/>
</dbReference>
<evidence type="ECO:0000256" key="8">
    <source>
        <dbReference type="ARBA" id="ARBA00023157"/>
    </source>
</evidence>
<dbReference type="Pfam" id="PF07992">
    <property type="entry name" value="Pyr_redox_2"/>
    <property type="match status" value="1"/>
</dbReference>
<organism evidence="17 18">
    <name type="scientific">Flavobacterium chungangense</name>
    <dbReference type="NCBI Taxonomy" id="554283"/>
    <lineage>
        <taxon>Bacteria</taxon>
        <taxon>Pseudomonadati</taxon>
        <taxon>Bacteroidota</taxon>
        <taxon>Flavobacteriia</taxon>
        <taxon>Flavobacteriales</taxon>
        <taxon>Flavobacteriaceae</taxon>
        <taxon>Flavobacterium</taxon>
    </lineage>
</organism>
<feature type="binding site" evidence="12">
    <location>
        <begin position="181"/>
        <end position="188"/>
    </location>
    <ligand>
        <name>NAD(+)</name>
        <dbReference type="ChEBI" id="CHEBI:57540"/>
    </ligand>
</feature>
<evidence type="ECO:0000313" key="18">
    <source>
        <dbReference type="Proteomes" id="UP000556700"/>
    </source>
</evidence>
<evidence type="ECO:0000256" key="2">
    <source>
        <dbReference type="ARBA" id="ARBA00012608"/>
    </source>
</evidence>
<dbReference type="InterPro" id="IPR016156">
    <property type="entry name" value="FAD/NAD-linked_Rdtase_dimer_sf"/>
</dbReference>
<feature type="disulfide bond" description="Redox-active" evidence="13">
    <location>
        <begin position="42"/>
        <end position="47"/>
    </location>
</feature>
<keyword evidence="12" id="KW-0547">Nucleotide-binding</keyword>
<feature type="binding site" evidence="12">
    <location>
        <position position="51"/>
    </location>
    <ligand>
        <name>FAD</name>
        <dbReference type="ChEBI" id="CHEBI:57692"/>
    </ligand>
</feature>
<dbReference type="SUPFAM" id="SSF55424">
    <property type="entry name" value="FAD/NAD-linked reductases, dimerisation (C-terminal) domain"/>
    <property type="match status" value="1"/>
</dbReference>
<evidence type="ECO:0000256" key="1">
    <source>
        <dbReference type="ARBA" id="ARBA00007532"/>
    </source>
</evidence>
<evidence type="ECO:0000256" key="14">
    <source>
        <dbReference type="RuleBase" id="RU003692"/>
    </source>
</evidence>
<dbReference type="SUPFAM" id="SSF51905">
    <property type="entry name" value="FAD/NAD(P)-binding domain"/>
    <property type="match status" value="1"/>
</dbReference>
<dbReference type="FunFam" id="3.30.390.30:FF:000001">
    <property type="entry name" value="Dihydrolipoyl dehydrogenase"/>
    <property type="match status" value="1"/>
</dbReference>
<gene>
    <name evidence="17" type="ORF">FLACHUCJ7_01277</name>
</gene>
<dbReference type="PIRSF" id="PIRSF000350">
    <property type="entry name" value="Mercury_reductase_MerA"/>
    <property type="match status" value="1"/>
</dbReference>
<evidence type="ECO:0000313" key="17">
    <source>
        <dbReference type="EMBL" id="CAD0003073.1"/>
    </source>
</evidence>
<comment type="cofactor">
    <cofactor evidence="12 14">
        <name>FAD</name>
        <dbReference type="ChEBI" id="CHEBI:57692"/>
    </cofactor>
    <text evidence="12 14">Binds 1 FAD per subunit.</text>
</comment>
<feature type="binding site" evidence="12">
    <location>
        <begin position="144"/>
        <end position="146"/>
    </location>
    <ligand>
        <name>FAD</name>
        <dbReference type="ChEBI" id="CHEBI:57692"/>
    </ligand>
</feature>
<dbReference type="PRINTS" id="PR00411">
    <property type="entry name" value="PNDRDTASEI"/>
</dbReference>
<dbReference type="AlphaFoldDB" id="A0A6V6YUG7"/>
<feature type="binding site" evidence="12">
    <location>
        <begin position="319"/>
        <end position="322"/>
    </location>
    <ligand>
        <name>FAD</name>
        <dbReference type="ChEBI" id="CHEBI:57692"/>
    </ligand>
</feature>
<feature type="binding site" evidence="12">
    <location>
        <position position="272"/>
    </location>
    <ligand>
        <name>NAD(+)</name>
        <dbReference type="ChEBI" id="CHEBI:57540"/>
    </ligand>
</feature>
<keyword evidence="8" id="KW-1015">Disulfide bond</keyword>
<keyword evidence="18" id="KW-1185">Reference proteome</keyword>
<keyword evidence="6 14" id="KW-0560">Oxidoreductase</keyword>
<keyword evidence="5 12" id="KW-0274">FAD</keyword>
<sequence length="467" mass="49748">MSSFDVVIIGSGPGGYVSAIRCAQLGFKTAIVEKYNSLGGTCLNVGCIPSKALLSSSHHYAEIAHFADHGIEVSGDVKINLEKMIARKQAVVDQTAGGVNYLMDKNKITVFNGLGSFVDATHISVAKADGTSETIEAKYTVIATGSKPSSLPFIKIDKERIITSTEALALKEVPKHLVIIGGGVIGIELGQVYLRLGAQVSVVEFMDRIIPGMDGALSKELTKVLKKQGMKFYVSHKVKSVERNGDAVTVQAENAKGETITLEGDYSLVSVGRRPYTDGLNADKAGVKISDRGQVEVNDHLQTSVPNIYAIGDVVRGAMLAHKAEEEGTMVAEILAGQKPHIDYNLIPGVVYTWPEVAAVGQTEEQLKAAGVKYKSGSFPFKALGRARASADLDGFVKILADEKTDEVLGVHMIGARTADLIAEAVTAMEFKASAEDISRMSHAHPTFAEAIKEAALAATENRAIHV</sequence>
<evidence type="ECO:0000256" key="12">
    <source>
        <dbReference type="PIRSR" id="PIRSR000350-3"/>
    </source>
</evidence>
<dbReference type="NCBIfam" id="TIGR01350">
    <property type="entry name" value="lipoamide_DH"/>
    <property type="match status" value="1"/>
</dbReference>
<evidence type="ECO:0000256" key="5">
    <source>
        <dbReference type="ARBA" id="ARBA00022827"/>
    </source>
</evidence>
<dbReference type="Gene3D" id="3.50.50.60">
    <property type="entry name" value="FAD/NAD(P)-binding domain"/>
    <property type="match status" value="2"/>
</dbReference>
<evidence type="ECO:0000256" key="11">
    <source>
        <dbReference type="PIRSR" id="PIRSR000350-2"/>
    </source>
</evidence>
<evidence type="ECO:0000256" key="3">
    <source>
        <dbReference type="ARBA" id="ARBA00016961"/>
    </source>
</evidence>
<evidence type="ECO:0000259" key="16">
    <source>
        <dbReference type="Pfam" id="PF07992"/>
    </source>
</evidence>
<feature type="binding site" evidence="12">
    <location>
        <position position="313"/>
    </location>
    <ligand>
        <name>FAD</name>
        <dbReference type="ChEBI" id="CHEBI:57692"/>
    </ligand>
</feature>
<keyword evidence="9 14" id="KW-0676">Redox-active center</keyword>
<evidence type="ECO:0000256" key="10">
    <source>
        <dbReference type="ARBA" id="ARBA00049187"/>
    </source>
</evidence>
<evidence type="ECO:0000256" key="4">
    <source>
        <dbReference type="ARBA" id="ARBA00022630"/>
    </source>
</evidence>
<dbReference type="InterPro" id="IPR050151">
    <property type="entry name" value="Class-I_Pyr_Nuc-Dis_Oxidored"/>
</dbReference>
<dbReference type="PROSITE" id="PS00076">
    <property type="entry name" value="PYRIDINE_REDOX_1"/>
    <property type="match status" value="1"/>
</dbReference>
<dbReference type="InterPro" id="IPR012999">
    <property type="entry name" value="Pyr_OxRdtase_I_AS"/>
</dbReference>
<evidence type="ECO:0000256" key="6">
    <source>
        <dbReference type="ARBA" id="ARBA00023002"/>
    </source>
</evidence>
<comment type="miscellaneous">
    <text evidence="14">The active site is a redox-active disulfide bond.</text>
</comment>
<reference evidence="17 18" key="1">
    <citation type="submission" date="2020-06" db="EMBL/GenBank/DDBJ databases">
        <authorList>
            <person name="Criscuolo A."/>
        </authorList>
    </citation>
    <scope>NUCLEOTIDE SEQUENCE [LARGE SCALE GENOMIC DNA]</scope>
    <source>
        <strain evidence="18">CIP 110025</strain>
    </source>
</reference>
<dbReference type="GO" id="GO:0004148">
    <property type="term" value="F:dihydrolipoyl dehydrogenase (NADH) activity"/>
    <property type="evidence" value="ECO:0007669"/>
    <property type="project" value="UniProtKB-EC"/>
</dbReference>
<dbReference type="GO" id="GO:0005737">
    <property type="term" value="C:cytoplasm"/>
    <property type="evidence" value="ECO:0007669"/>
    <property type="project" value="UniProtKB-ARBA"/>
</dbReference>
<evidence type="ECO:0000256" key="7">
    <source>
        <dbReference type="ARBA" id="ARBA00023027"/>
    </source>
</evidence>
<feature type="binding site" evidence="12">
    <location>
        <position position="204"/>
    </location>
    <ligand>
        <name>NAD(+)</name>
        <dbReference type="ChEBI" id="CHEBI:57540"/>
    </ligand>
</feature>
<evidence type="ECO:0000259" key="15">
    <source>
        <dbReference type="Pfam" id="PF02852"/>
    </source>
</evidence>
<dbReference type="InterPro" id="IPR001100">
    <property type="entry name" value="Pyr_nuc-diS_OxRdtase"/>
</dbReference>
<protein>
    <recommendedName>
        <fullName evidence="3 14">Dihydrolipoyl dehydrogenase</fullName>
        <ecNumber evidence="2 14">1.8.1.4</ecNumber>
    </recommendedName>
</protein>
<keyword evidence="7 12" id="KW-0520">NAD</keyword>
<feature type="domain" description="FAD/NAD(P)-binding" evidence="16">
    <location>
        <begin position="4"/>
        <end position="328"/>
    </location>
</feature>
<feature type="domain" description="Pyridine nucleotide-disulphide oxidoreductase dimerisation" evidence="15">
    <location>
        <begin position="347"/>
        <end position="456"/>
    </location>
</feature>
<comment type="similarity">
    <text evidence="1 14">Belongs to the class-I pyridine nucleotide-disulfide oxidoreductase family.</text>
</comment>
<dbReference type="Pfam" id="PF02852">
    <property type="entry name" value="Pyr_redox_dim"/>
    <property type="match status" value="1"/>
</dbReference>
<dbReference type="InterPro" id="IPR036188">
    <property type="entry name" value="FAD/NAD-bd_sf"/>
</dbReference>
<dbReference type="GO" id="GO:0050660">
    <property type="term" value="F:flavin adenine dinucleotide binding"/>
    <property type="evidence" value="ECO:0007669"/>
    <property type="project" value="InterPro"/>
</dbReference>